<dbReference type="PANTHER" id="PTHR31221">
    <property type="entry name" value="WRKY TRANSCRIPTION FACTOR PROTEIN 1-RELATED"/>
    <property type="match status" value="1"/>
</dbReference>
<reference evidence="7 8" key="1">
    <citation type="submission" date="2023-12" db="EMBL/GenBank/DDBJ databases">
        <title>A high-quality genome assembly for Dillenia turbinata (Dilleniales).</title>
        <authorList>
            <person name="Chanderbali A."/>
        </authorList>
    </citation>
    <scope>NUCLEOTIDE SEQUENCE [LARGE SCALE GENOMIC DNA]</scope>
    <source>
        <strain evidence="7">LSX21</strain>
        <tissue evidence="7">Leaf</tissue>
    </source>
</reference>
<feature type="non-terminal residue" evidence="7">
    <location>
        <position position="1"/>
    </location>
</feature>
<evidence type="ECO:0000256" key="4">
    <source>
        <dbReference type="ARBA" id="ARBA00023163"/>
    </source>
</evidence>
<dbReference type="GO" id="GO:0043565">
    <property type="term" value="F:sequence-specific DNA binding"/>
    <property type="evidence" value="ECO:0007669"/>
    <property type="project" value="InterPro"/>
</dbReference>
<evidence type="ECO:0000313" key="8">
    <source>
        <dbReference type="Proteomes" id="UP001370490"/>
    </source>
</evidence>
<comment type="subcellular location">
    <subcellularLocation>
        <location evidence="1">Nucleus</location>
    </subcellularLocation>
</comment>
<evidence type="ECO:0000256" key="3">
    <source>
        <dbReference type="ARBA" id="ARBA00023125"/>
    </source>
</evidence>
<dbReference type="InterPro" id="IPR003657">
    <property type="entry name" value="WRKY_dom"/>
</dbReference>
<sequence length="74" mass="8853">VPNLTVFQTRSQVDMLDGHRLWKYGQKTVKNKMFPRLDEETIVTTYEGIHSHLIEKPPDRFETILKQMHFHTPF</sequence>
<evidence type="ECO:0000256" key="2">
    <source>
        <dbReference type="ARBA" id="ARBA00023015"/>
    </source>
</evidence>
<dbReference type="GO" id="GO:0005634">
    <property type="term" value="C:nucleus"/>
    <property type="evidence" value="ECO:0007669"/>
    <property type="project" value="UniProtKB-SubCell"/>
</dbReference>
<dbReference type="InterPro" id="IPR044810">
    <property type="entry name" value="WRKY_plant"/>
</dbReference>
<name>A0AAN8Z4N8_9MAGN</name>
<dbReference type="AlphaFoldDB" id="A0AAN8Z4N8"/>
<dbReference type="PANTHER" id="PTHR31221:SF83">
    <property type="entry name" value="WRKY TRANSCRIPTION FACTOR 75-RELATED"/>
    <property type="match status" value="1"/>
</dbReference>
<feature type="domain" description="WRKY" evidence="6">
    <location>
        <begin position="15"/>
        <end position="54"/>
    </location>
</feature>
<keyword evidence="5" id="KW-0539">Nucleus</keyword>
<keyword evidence="3" id="KW-0238">DNA-binding</keyword>
<dbReference type="SMART" id="SM00774">
    <property type="entry name" value="WRKY"/>
    <property type="match status" value="1"/>
</dbReference>
<evidence type="ECO:0000313" key="7">
    <source>
        <dbReference type="EMBL" id="KAK6924661.1"/>
    </source>
</evidence>
<dbReference type="EMBL" id="JBAMMX010000016">
    <property type="protein sequence ID" value="KAK6924661.1"/>
    <property type="molecule type" value="Genomic_DNA"/>
</dbReference>
<keyword evidence="8" id="KW-1185">Reference proteome</keyword>
<dbReference type="Gene3D" id="2.20.25.80">
    <property type="entry name" value="WRKY domain"/>
    <property type="match status" value="1"/>
</dbReference>
<gene>
    <name evidence="7" type="ORF">RJ641_008987</name>
</gene>
<dbReference type="GO" id="GO:0003700">
    <property type="term" value="F:DNA-binding transcription factor activity"/>
    <property type="evidence" value="ECO:0007669"/>
    <property type="project" value="InterPro"/>
</dbReference>
<evidence type="ECO:0000256" key="1">
    <source>
        <dbReference type="ARBA" id="ARBA00004123"/>
    </source>
</evidence>
<keyword evidence="4" id="KW-0804">Transcription</keyword>
<organism evidence="7 8">
    <name type="scientific">Dillenia turbinata</name>
    <dbReference type="NCBI Taxonomy" id="194707"/>
    <lineage>
        <taxon>Eukaryota</taxon>
        <taxon>Viridiplantae</taxon>
        <taxon>Streptophyta</taxon>
        <taxon>Embryophyta</taxon>
        <taxon>Tracheophyta</taxon>
        <taxon>Spermatophyta</taxon>
        <taxon>Magnoliopsida</taxon>
        <taxon>eudicotyledons</taxon>
        <taxon>Gunneridae</taxon>
        <taxon>Pentapetalae</taxon>
        <taxon>Dilleniales</taxon>
        <taxon>Dilleniaceae</taxon>
        <taxon>Dillenia</taxon>
    </lineage>
</organism>
<evidence type="ECO:0000259" key="6">
    <source>
        <dbReference type="SMART" id="SM00774"/>
    </source>
</evidence>
<accession>A0AAN8Z4N8</accession>
<evidence type="ECO:0000256" key="5">
    <source>
        <dbReference type="ARBA" id="ARBA00023242"/>
    </source>
</evidence>
<dbReference type="InterPro" id="IPR036576">
    <property type="entry name" value="WRKY_dom_sf"/>
</dbReference>
<keyword evidence="2" id="KW-0805">Transcription regulation</keyword>
<dbReference type="Proteomes" id="UP001370490">
    <property type="component" value="Unassembled WGS sequence"/>
</dbReference>
<dbReference type="SUPFAM" id="SSF118290">
    <property type="entry name" value="WRKY DNA-binding domain"/>
    <property type="match status" value="1"/>
</dbReference>
<proteinExistence type="predicted"/>
<protein>
    <recommendedName>
        <fullName evidence="6">WRKY domain-containing protein</fullName>
    </recommendedName>
</protein>
<comment type="caution">
    <text evidence="7">The sequence shown here is derived from an EMBL/GenBank/DDBJ whole genome shotgun (WGS) entry which is preliminary data.</text>
</comment>